<accession>A0A0B6WWB6</accession>
<dbReference type="InterPro" id="IPR036291">
    <property type="entry name" value="NAD(P)-bd_dom_sf"/>
</dbReference>
<organism evidence="2 3">
    <name type="scientific">Pyrinomonas methylaliphatogenes</name>
    <dbReference type="NCBI Taxonomy" id="454194"/>
    <lineage>
        <taxon>Bacteria</taxon>
        <taxon>Pseudomonadati</taxon>
        <taxon>Acidobacteriota</taxon>
        <taxon>Blastocatellia</taxon>
        <taxon>Blastocatellales</taxon>
        <taxon>Pyrinomonadaceae</taxon>
        <taxon>Pyrinomonas</taxon>
    </lineage>
</organism>
<dbReference type="PANTHER" id="PTHR33303:SF2">
    <property type="entry name" value="COA-BINDING DOMAIN-CONTAINING PROTEIN"/>
    <property type="match status" value="1"/>
</dbReference>
<dbReference type="Proteomes" id="UP000031518">
    <property type="component" value="Unassembled WGS sequence"/>
</dbReference>
<evidence type="ECO:0000313" key="2">
    <source>
        <dbReference type="EMBL" id="CDM64460.1"/>
    </source>
</evidence>
<dbReference type="RefSeq" id="WP_041973935.1">
    <property type="nucleotide sequence ID" value="NZ_CBXV010000002.1"/>
</dbReference>
<protein>
    <submittedName>
        <fullName evidence="2">Predicted CoA-binding protein</fullName>
    </submittedName>
</protein>
<gene>
    <name evidence="2" type="ORF">PYK22_00454</name>
</gene>
<dbReference type="AlphaFoldDB" id="A0A0B6WWB6"/>
<dbReference type="Pfam" id="PF13380">
    <property type="entry name" value="CoA_binding_2"/>
    <property type="match status" value="1"/>
</dbReference>
<evidence type="ECO:0000259" key="1">
    <source>
        <dbReference type="SMART" id="SM00881"/>
    </source>
</evidence>
<dbReference type="InterPro" id="IPR003781">
    <property type="entry name" value="CoA-bd"/>
</dbReference>
<dbReference type="Gene3D" id="3.40.50.720">
    <property type="entry name" value="NAD(P)-binding Rossmann-like Domain"/>
    <property type="match status" value="1"/>
</dbReference>
<dbReference type="PANTHER" id="PTHR33303">
    <property type="entry name" value="CYTOPLASMIC PROTEIN-RELATED"/>
    <property type="match status" value="1"/>
</dbReference>
<dbReference type="STRING" id="454194.PYK22_00454"/>
<dbReference type="SMART" id="SM00881">
    <property type="entry name" value="CoA_binding"/>
    <property type="match status" value="1"/>
</dbReference>
<reference evidence="2 3" key="1">
    <citation type="submission" date="2013-12" db="EMBL/GenBank/DDBJ databases">
        <authorList>
            <person name="Stott M."/>
        </authorList>
    </citation>
    <scope>NUCLEOTIDE SEQUENCE [LARGE SCALE GENOMIC DNA]</scope>
    <source>
        <strain evidence="2 3">K22</strain>
    </source>
</reference>
<evidence type="ECO:0000313" key="3">
    <source>
        <dbReference type="Proteomes" id="UP000031518"/>
    </source>
</evidence>
<dbReference type="SUPFAM" id="SSF51735">
    <property type="entry name" value="NAD(P)-binding Rossmann-fold domains"/>
    <property type="match status" value="1"/>
</dbReference>
<name>A0A0B6WWB6_9BACT</name>
<reference evidence="2 3" key="2">
    <citation type="submission" date="2015-01" db="EMBL/GenBank/DDBJ databases">
        <title>Complete genome sequence of Pyrinomonas methylaliphatogenes type strain K22T.</title>
        <authorList>
            <person name="Lee K.C.Y."/>
            <person name="Power J.F."/>
            <person name="Dunfield P.F."/>
            <person name="Morgan X.C."/>
            <person name="Huttenhower C."/>
            <person name="Stott M.B."/>
        </authorList>
    </citation>
    <scope>NUCLEOTIDE SEQUENCE [LARGE SCALE GENOMIC DNA]</scope>
    <source>
        <strain evidence="2 3">K22</strain>
    </source>
</reference>
<dbReference type="EMBL" id="CBXV010000002">
    <property type="protein sequence ID" value="CDM64460.1"/>
    <property type="molecule type" value="Genomic_DNA"/>
</dbReference>
<proteinExistence type="predicted"/>
<sequence length="139" mass="15626">MSLEINSPEAIERILMECRTIAVVGLSSNPWRPSHGVANYMRRQGYRVIPVNPNEREVLGERAYPSLLDVPEAVDLVDVFRRSEEAGKAVDEAIRIGAKAVWLQEGVIDYAAAERARAAGLLVVMDRCWLKEHAKWKGR</sequence>
<dbReference type="OrthoDB" id="9804695at2"/>
<keyword evidence="3" id="KW-1185">Reference proteome</keyword>
<feature type="domain" description="CoA-binding" evidence="1">
    <location>
        <begin position="15"/>
        <end position="107"/>
    </location>
</feature>